<feature type="transmembrane region" description="Helical" evidence="6">
    <location>
        <begin position="269"/>
        <end position="289"/>
    </location>
</feature>
<feature type="transmembrane region" description="Helical" evidence="6">
    <location>
        <begin position="190"/>
        <end position="209"/>
    </location>
</feature>
<dbReference type="EMBL" id="CP048029">
    <property type="protein sequence ID" value="QIK37623.1"/>
    <property type="molecule type" value="Genomic_DNA"/>
</dbReference>
<feature type="transmembrane region" description="Helical" evidence="6">
    <location>
        <begin position="229"/>
        <end position="249"/>
    </location>
</feature>
<feature type="transmembrane region" description="Helical" evidence="6">
    <location>
        <begin position="462"/>
        <end position="481"/>
    </location>
</feature>
<evidence type="ECO:0000313" key="7">
    <source>
        <dbReference type="EMBL" id="QIK37623.1"/>
    </source>
</evidence>
<dbReference type="PANTHER" id="PTHR30250:SF11">
    <property type="entry name" value="O-ANTIGEN TRANSPORTER-RELATED"/>
    <property type="match status" value="1"/>
</dbReference>
<feature type="transmembrane region" description="Helical" evidence="6">
    <location>
        <begin position="309"/>
        <end position="332"/>
    </location>
</feature>
<organism evidence="7 8">
    <name type="scientific">Caldichromatium japonicum</name>
    <dbReference type="NCBI Taxonomy" id="2699430"/>
    <lineage>
        <taxon>Bacteria</taxon>
        <taxon>Pseudomonadati</taxon>
        <taxon>Pseudomonadota</taxon>
        <taxon>Gammaproteobacteria</taxon>
        <taxon>Chromatiales</taxon>
        <taxon>Chromatiaceae</taxon>
        <taxon>Caldichromatium</taxon>
    </lineage>
</organism>
<feature type="transmembrane region" description="Helical" evidence="6">
    <location>
        <begin position="47"/>
        <end position="67"/>
    </location>
</feature>
<evidence type="ECO:0000256" key="2">
    <source>
        <dbReference type="ARBA" id="ARBA00022475"/>
    </source>
</evidence>
<keyword evidence="4 6" id="KW-1133">Transmembrane helix</keyword>
<feature type="transmembrane region" description="Helical" evidence="6">
    <location>
        <begin position="79"/>
        <end position="102"/>
    </location>
</feature>
<gene>
    <name evidence="7" type="ORF">GWK36_06085</name>
</gene>
<protein>
    <submittedName>
        <fullName evidence="7">Polysaccharide biosynthesis protein</fullName>
    </submittedName>
</protein>
<dbReference type="AlphaFoldDB" id="A0A6G7VC20"/>
<keyword evidence="8" id="KW-1185">Reference proteome</keyword>
<dbReference type="InterPro" id="IPR050833">
    <property type="entry name" value="Poly_Biosynth_Transport"/>
</dbReference>
<feature type="transmembrane region" description="Helical" evidence="6">
    <location>
        <begin position="12"/>
        <end position="35"/>
    </location>
</feature>
<evidence type="ECO:0000256" key="4">
    <source>
        <dbReference type="ARBA" id="ARBA00022989"/>
    </source>
</evidence>
<keyword evidence="3 6" id="KW-0812">Transmembrane</keyword>
<evidence type="ECO:0000256" key="3">
    <source>
        <dbReference type="ARBA" id="ARBA00022692"/>
    </source>
</evidence>
<evidence type="ECO:0000256" key="6">
    <source>
        <dbReference type="SAM" id="Phobius"/>
    </source>
</evidence>
<feature type="transmembrane region" description="Helical" evidence="6">
    <location>
        <begin position="437"/>
        <end position="456"/>
    </location>
</feature>
<accession>A0A6G7VC20</accession>
<feature type="transmembrane region" description="Helical" evidence="6">
    <location>
        <begin position="118"/>
        <end position="137"/>
    </location>
</feature>
<sequence>MSPLRRLASQTALYGVSSILGRFLNYLLVPLLTYSFDPAEYGVVAEFYAYLSFLAVISTLGLETGYFRFRAGGEWPPTIVYGTVLTCLILVNGLGFLAFVFWQEPLAVLLRHPEHPEYILWFAGILLFDAIGALGFARLRAEERAIRFAAIKLIEIGANIALTILFIGIARAAHLADPGSVLGSLWDPGVGIGYVFIANLAASLLKLLLLSPQLVDGLGGFDLLLLRRLIGYSLPMVIIGLAGIINETLDRAALKYLLPYDDATNMAQLGIYSACYKLSILMSLFIQAFRYAGEPFFFNYAKQQDARAIYALILNGFVIASVFLFLLVTLYLDLFQYFVGADYRSGLDVVPVLLFANLLLGIYVNLSIWYKLTDRTLMGAGVSLIGAWITIGALLWWVPQYGYWGAAWAHLVCYASMVILSYLLGRRYYPVPYNLKRVLGYIGLGIGLYLLSRWLVSEGWPALGIGTACLAVFGALAGWEIRRLLKVA</sequence>
<evidence type="ECO:0000313" key="8">
    <source>
        <dbReference type="Proteomes" id="UP000502699"/>
    </source>
</evidence>
<keyword evidence="5 6" id="KW-0472">Membrane</keyword>
<dbReference type="KEGG" id="cjap:GWK36_06085"/>
<feature type="transmembrane region" description="Helical" evidence="6">
    <location>
        <begin position="149"/>
        <end position="170"/>
    </location>
</feature>
<feature type="transmembrane region" description="Helical" evidence="6">
    <location>
        <begin position="403"/>
        <end position="425"/>
    </location>
</feature>
<reference evidence="8" key="1">
    <citation type="submission" date="2020-01" db="EMBL/GenBank/DDBJ databases">
        <title>Caldichromatium gen. nov., sp. nov., a thermophilic purple sulfur bacterium member of the family Chromatiaceae isolated from Nakabusa hot spring, Japan.</title>
        <authorList>
            <person name="Saini M.K."/>
            <person name="Hanada S."/>
            <person name="Tank M."/>
        </authorList>
    </citation>
    <scope>NUCLEOTIDE SEQUENCE [LARGE SCALE GENOMIC DNA]</scope>
    <source>
        <strain evidence="8">No.7</strain>
    </source>
</reference>
<name>A0A6G7VC20_9GAMM</name>
<evidence type="ECO:0000256" key="1">
    <source>
        <dbReference type="ARBA" id="ARBA00004651"/>
    </source>
</evidence>
<keyword evidence="2" id="KW-1003">Cell membrane</keyword>
<feature type="transmembrane region" description="Helical" evidence="6">
    <location>
        <begin position="352"/>
        <end position="370"/>
    </location>
</feature>
<comment type="subcellular location">
    <subcellularLocation>
        <location evidence="1">Cell membrane</location>
        <topology evidence="1">Multi-pass membrane protein</topology>
    </subcellularLocation>
</comment>
<dbReference type="GO" id="GO:0005886">
    <property type="term" value="C:plasma membrane"/>
    <property type="evidence" value="ECO:0007669"/>
    <property type="project" value="UniProtKB-SubCell"/>
</dbReference>
<proteinExistence type="predicted"/>
<dbReference type="PANTHER" id="PTHR30250">
    <property type="entry name" value="PST FAMILY PREDICTED COLANIC ACID TRANSPORTER"/>
    <property type="match status" value="1"/>
</dbReference>
<evidence type="ECO:0000256" key="5">
    <source>
        <dbReference type="ARBA" id="ARBA00023136"/>
    </source>
</evidence>
<dbReference type="Proteomes" id="UP000502699">
    <property type="component" value="Chromosome"/>
</dbReference>
<feature type="transmembrane region" description="Helical" evidence="6">
    <location>
        <begin position="377"/>
        <end position="397"/>
    </location>
</feature>
<dbReference type="RefSeq" id="WP_166270388.1">
    <property type="nucleotide sequence ID" value="NZ_CP048029.1"/>
</dbReference>